<dbReference type="InParanoid" id="T0R7U0"/>
<comment type="subcellular location">
    <subcellularLocation>
        <location evidence="2">Nucleus</location>
    </subcellularLocation>
</comment>
<dbReference type="PANTHER" id="PTHR12395:SF9">
    <property type="entry name" value="DECAPPING AND EXORIBONUCLEASE PROTEIN"/>
    <property type="match status" value="1"/>
</dbReference>
<evidence type="ECO:0000256" key="2">
    <source>
        <dbReference type="RuleBase" id="RU367113"/>
    </source>
</evidence>
<dbReference type="AlphaFoldDB" id="T0R7U0"/>
<dbReference type="GO" id="GO:0034353">
    <property type="term" value="F:mRNA 5'-diphosphatase activity"/>
    <property type="evidence" value="ECO:0007669"/>
    <property type="project" value="TreeGrafter"/>
</dbReference>
<dbReference type="EC" id="3.6.1.-" evidence="2"/>
<dbReference type="GO" id="GO:0005634">
    <property type="term" value="C:nucleus"/>
    <property type="evidence" value="ECO:0007669"/>
    <property type="project" value="UniProtKB-SubCell"/>
</dbReference>
<dbReference type="GO" id="GO:0004518">
    <property type="term" value="F:nuclease activity"/>
    <property type="evidence" value="ECO:0007669"/>
    <property type="project" value="UniProtKB-KW"/>
</dbReference>
<organism evidence="4 5">
    <name type="scientific">Saprolegnia diclina (strain VS20)</name>
    <dbReference type="NCBI Taxonomy" id="1156394"/>
    <lineage>
        <taxon>Eukaryota</taxon>
        <taxon>Sar</taxon>
        <taxon>Stramenopiles</taxon>
        <taxon>Oomycota</taxon>
        <taxon>Saprolegniomycetes</taxon>
        <taxon>Saprolegniales</taxon>
        <taxon>Saprolegniaceae</taxon>
        <taxon>Saprolegnia</taxon>
    </lineage>
</organism>
<name>T0R7U0_SAPDV</name>
<dbReference type="Proteomes" id="UP000030762">
    <property type="component" value="Unassembled WGS sequence"/>
</dbReference>
<evidence type="ECO:0000313" key="5">
    <source>
        <dbReference type="Proteomes" id="UP000030762"/>
    </source>
</evidence>
<dbReference type="GO" id="GO:0110155">
    <property type="term" value="P:NAD-cap decapping"/>
    <property type="evidence" value="ECO:0007669"/>
    <property type="project" value="TreeGrafter"/>
</dbReference>
<evidence type="ECO:0000259" key="3">
    <source>
        <dbReference type="Pfam" id="PF08652"/>
    </source>
</evidence>
<dbReference type="GO" id="GO:0003723">
    <property type="term" value="F:RNA binding"/>
    <property type="evidence" value="ECO:0007669"/>
    <property type="project" value="UniProtKB-KW"/>
</dbReference>
<gene>
    <name evidence="4" type="ORF">SDRG_14120</name>
</gene>
<keyword evidence="2" id="KW-0378">Hydrolase</keyword>
<dbReference type="OrthoDB" id="5853397at2759"/>
<dbReference type="InterPro" id="IPR013961">
    <property type="entry name" value="RAI1"/>
</dbReference>
<comment type="function">
    <text evidence="2">Decapping enzyme for NAD-capped RNAs: specifically hydrolyzes the nicotinamide adenine dinucleotide (NAD) cap from a subset of RNAs by removing the entire NAD moiety from the 5'-end of an NAD-capped RNA.</text>
</comment>
<keyword evidence="2" id="KW-0539">Nucleus</keyword>
<feature type="domain" description="RAI1-like" evidence="3">
    <location>
        <begin position="28"/>
        <end position="331"/>
    </location>
</feature>
<keyword evidence="2" id="KW-0547">Nucleotide-binding</keyword>
<dbReference type="GO" id="GO:0000166">
    <property type="term" value="F:nucleotide binding"/>
    <property type="evidence" value="ECO:0007669"/>
    <property type="project" value="UniProtKB-KW"/>
</dbReference>
<evidence type="ECO:0000256" key="1">
    <source>
        <dbReference type="ARBA" id="ARBA00006562"/>
    </source>
</evidence>
<dbReference type="STRING" id="1156394.T0R7U0"/>
<reference evidence="4 5" key="1">
    <citation type="submission" date="2012-04" db="EMBL/GenBank/DDBJ databases">
        <title>The Genome Sequence of Saprolegnia declina VS20.</title>
        <authorList>
            <consortium name="The Broad Institute Genome Sequencing Platform"/>
            <person name="Russ C."/>
            <person name="Nusbaum C."/>
            <person name="Tyler B."/>
            <person name="van West P."/>
            <person name="Dieguez-Uribeondo J."/>
            <person name="de Bruijn I."/>
            <person name="Tripathy S."/>
            <person name="Jiang R."/>
            <person name="Young S.K."/>
            <person name="Zeng Q."/>
            <person name="Gargeya S."/>
            <person name="Fitzgerald M."/>
            <person name="Haas B."/>
            <person name="Abouelleil A."/>
            <person name="Alvarado L."/>
            <person name="Arachchi H.M."/>
            <person name="Berlin A."/>
            <person name="Chapman S.B."/>
            <person name="Goldberg J."/>
            <person name="Griggs A."/>
            <person name="Gujja S."/>
            <person name="Hansen M."/>
            <person name="Howarth C."/>
            <person name="Imamovic A."/>
            <person name="Larimer J."/>
            <person name="McCowen C."/>
            <person name="Montmayeur A."/>
            <person name="Murphy C."/>
            <person name="Neiman D."/>
            <person name="Pearson M."/>
            <person name="Priest M."/>
            <person name="Roberts A."/>
            <person name="Saif S."/>
            <person name="Shea T."/>
            <person name="Sisk P."/>
            <person name="Sykes S."/>
            <person name="Wortman J."/>
            <person name="Nusbaum C."/>
            <person name="Birren B."/>
        </authorList>
    </citation>
    <scope>NUCLEOTIDE SEQUENCE [LARGE SCALE GENOMIC DNA]</scope>
    <source>
        <strain evidence="4 5">VS20</strain>
    </source>
</reference>
<sequence length="345" mass="38594">MQRPRALHVLHVPSTSALLAHDKIRLSKPEQVSGYSLHPDGHLTFDRASLKELRPAKIGANLLHGFEHHVETNEDASPSLQPILDAMLPANRHAHHADAHLPLPRLPAAIDIVTFRNNLNKILGTPYNSNSPYAFHVQRRGRTLFFNIQHERDTNGDMHPAQAKGAYAGRQYEAIASHGSPGEYCGLFTMLLGSTQLLVGAELDGVDVRGDYVELKTYKLLQTSKDRFSFERFKCLAFWIQSYLVGVGRIRCGFRSTDCKLVKEQTFATSQLPAFGAKYWQPNVCLSFAKLVFAWLHDKVPDDKTYEVRYDPRARALSLLALPDSMAFLPTSVGANWPEEGPTTP</sequence>
<comment type="similarity">
    <text evidence="1 2">Belongs to the DXO/Dom3Z family.</text>
</comment>
<keyword evidence="2" id="KW-0694">RNA-binding</keyword>
<protein>
    <recommendedName>
        <fullName evidence="2">Decapping nuclease</fullName>
        <ecNumber evidence="2">3.6.1.-</ecNumber>
    </recommendedName>
</protein>
<dbReference type="GO" id="GO:0000956">
    <property type="term" value="P:nuclear-transcribed mRNA catabolic process"/>
    <property type="evidence" value="ECO:0007669"/>
    <property type="project" value="TreeGrafter"/>
</dbReference>
<dbReference type="RefSeq" id="XP_008618449.1">
    <property type="nucleotide sequence ID" value="XM_008620227.1"/>
</dbReference>
<dbReference type="PANTHER" id="PTHR12395">
    <property type="entry name" value="DOM-3 RELATED"/>
    <property type="match status" value="1"/>
</dbReference>
<dbReference type="EMBL" id="JH767198">
    <property type="protein sequence ID" value="EQC28163.1"/>
    <property type="molecule type" value="Genomic_DNA"/>
</dbReference>
<dbReference type="Pfam" id="PF08652">
    <property type="entry name" value="RAI1"/>
    <property type="match status" value="1"/>
</dbReference>
<keyword evidence="2" id="KW-0479">Metal-binding</keyword>
<dbReference type="OMA" id="VVTWRGH"/>
<dbReference type="GeneID" id="19954847"/>
<accession>T0R7U0</accession>
<dbReference type="InterPro" id="IPR039039">
    <property type="entry name" value="RAI1-like_fam"/>
</dbReference>
<dbReference type="VEuPathDB" id="FungiDB:SDRG_14120"/>
<proteinExistence type="inferred from homology"/>
<evidence type="ECO:0000313" key="4">
    <source>
        <dbReference type="EMBL" id="EQC28163.1"/>
    </source>
</evidence>
<dbReference type="GO" id="GO:0005829">
    <property type="term" value="C:cytosol"/>
    <property type="evidence" value="ECO:0007669"/>
    <property type="project" value="TreeGrafter"/>
</dbReference>
<keyword evidence="5" id="KW-1185">Reference proteome</keyword>
<comment type="cofactor">
    <cofactor evidence="2">
        <name>a divalent metal cation</name>
        <dbReference type="ChEBI" id="CHEBI:60240"/>
    </cofactor>
</comment>
<dbReference type="GO" id="GO:0046872">
    <property type="term" value="F:metal ion binding"/>
    <property type="evidence" value="ECO:0007669"/>
    <property type="project" value="UniProtKB-KW"/>
</dbReference>
<keyword evidence="2" id="KW-0540">Nuclease</keyword>
<dbReference type="eggNOG" id="KOG1982">
    <property type="taxonomic scope" value="Eukaryota"/>
</dbReference>